<evidence type="ECO:0000256" key="11">
    <source>
        <dbReference type="SAM" id="MobiDB-lite"/>
    </source>
</evidence>
<evidence type="ECO:0000256" key="6">
    <source>
        <dbReference type="ARBA" id="ARBA00022777"/>
    </source>
</evidence>
<sequence>MNRTLLSPRVWAVGAPLAVACLLTPFRETVAGTSMALVLVLVVVAVAVRGDRVAGLLASVVAAASFDFFLSVPYLRFDILDPVDVETAVLLVAVGVAVTELAQWGRRELDRAVRREGYLAGVAEAARLAGEGTDPAALAATVERMITDLLDLDTCRFDPAPARPDHPRVHTDGSVTWNGHPVDVDRDGLPTMDVIELPARDGAGVFRLVAATHVARPTLEQRRVAVTLAEQVGPHPTIDSPDTVA</sequence>
<evidence type="ECO:0000313" key="15">
    <source>
        <dbReference type="Proteomes" id="UP001501598"/>
    </source>
</evidence>
<keyword evidence="3" id="KW-0808">Transferase</keyword>
<keyword evidence="8 12" id="KW-1133">Transmembrane helix</keyword>
<keyword evidence="9" id="KW-0902">Two-component regulatory system</keyword>
<dbReference type="Pfam" id="PF13493">
    <property type="entry name" value="DUF4118"/>
    <property type="match status" value="1"/>
</dbReference>
<dbReference type="Gene3D" id="1.20.120.620">
    <property type="entry name" value="Backbone structure of the membrane domain of e. Coli histidine kinase receptor kdpd"/>
    <property type="match status" value="1"/>
</dbReference>
<evidence type="ECO:0000256" key="4">
    <source>
        <dbReference type="ARBA" id="ARBA00022692"/>
    </source>
</evidence>
<accession>A0ABP8S2W3</accession>
<reference evidence="15" key="1">
    <citation type="journal article" date="2019" name="Int. J. Syst. Evol. Microbiol.">
        <title>The Global Catalogue of Microorganisms (GCM) 10K type strain sequencing project: providing services to taxonomists for standard genome sequencing and annotation.</title>
        <authorList>
            <consortium name="The Broad Institute Genomics Platform"/>
            <consortium name="The Broad Institute Genome Sequencing Center for Infectious Disease"/>
            <person name="Wu L."/>
            <person name="Ma J."/>
        </authorList>
    </citation>
    <scope>NUCLEOTIDE SEQUENCE [LARGE SCALE GENOMIC DNA]</scope>
    <source>
        <strain evidence="15">JCM 17906</strain>
    </source>
</reference>
<evidence type="ECO:0000256" key="9">
    <source>
        <dbReference type="ARBA" id="ARBA00023012"/>
    </source>
</evidence>
<dbReference type="InterPro" id="IPR038318">
    <property type="entry name" value="KdpD_sf"/>
</dbReference>
<feature type="domain" description="Sensor protein KdpD transmembrane" evidence="13">
    <location>
        <begin position="10"/>
        <end position="115"/>
    </location>
</feature>
<proteinExistence type="predicted"/>
<evidence type="ECO:0000256" key="12">
    <source>
        <dbReference type="SAM" id="Phobius"/>
    </source>
</evidence>
<keyword evidence="2" id="KW-0597">Phosphoprotein</keyword>
<protein>
    <recommendedName>
        <fullName evidence="13">Sensor protein KdpD transmembrane domain-containing protein</fullName>
    </recommendedName>
</protein>
<evidence type="ECO:0000256" key="2">
    <source>
        <dbReference type="ARBA" id="ARBA00022553"/>
    </source>
</evidence>
<evidence type="ECO:0000256" key="8">
    <source>
        <dbReference type="ARBA" id="ARBA00022989"/>
    </source>
</evidence>
<dbReference type="PROSITE" id="PS51257">
    <property type="entry name" value="PROKAR_LIPOPROTEIN"/>
    <property type="match status" value="1"/>
</dbReference>
<evidence type="ECO:0000259" key="13">
    <source>
        <dbReference type="Pfam" id="PF13493"/>
    </source>
</evidence>
<dbReference type="Proteomes" id="UP001501598">
    <property type="component" value="Unassembled WGS sequence"/>
</dbReference>
<feature type="transmembrane region" description="Helical" evidence="12">
    <location>
        <begin position="30"/>
        <end position="48"/>
    </location>
</feature>
<evidence type="ECO:0000313" key="14">
    <source>
        <dbReference type="EMBL" id="GAA4557772.1"/>
    </source>
</evidence>
<evidence type="ECO:0000256" key="1">
    <source>
        <dbReference type="ARBA" id="ARBA00004141"/>
    </source>
</evidence>
<evidence type="ECO:0000256" key="3">
    <source>
        <dbReference type="ARBA" id="ARBA00022679"/>
    </source>
</evidence>
<feature type="region of interest" description="Disordered" evidence="11">
    <location>
        <begin position="163"/>
        <end position="182"/>
    </location>
</feature>
<feature type="transmembrane region" description="Helical" evidence="12">
    <location>
        <begin position="87"/>
        <end position="105"/>
    </location>
</feature>
<keyword evidence="6" id="KW-0418">Kinase</keyword>
<comment type="subcellular location">
    <subcellularLocation>
        <location evidence="1">Membrane</location>
        <topology evidence="1">Multi-pass membrane protein</topology>
    </subcellularLocation>
</comment>
<evidence type="ECO:0000256" key="10">
    <source>
        <dbReference type="ARBA" id="ARBA00023136"/>
    </source>
</evidence>
<feature type="transmembrane region" description="Helical" evidence="12">
    <location>
        <begin position="55"/>
        <end position="75"/>
    </location>
</feature>
<dbReference type="EMBL" id="BAABGT010000104">
    <property type="protein sequence ID" value="GAA4557772.1"/>
    <property type="molecule type" value="Genomic_DNA"/>
</dbReference>
<evidence type="ECO:0000256" key="7">
    <source>
        <dbReference type="ARBA" id="ARBA00022840"/>
    </source>
</evidence>
<keyword evidence="15" id="KW-1185">Reference proteome</keyword>
<keyword evidence="5" id="KW-0547">Nucleotide-binding</keyword>
<keyword evidence="10 12" id="KW-0472">Membrane</keyword>
<name>A0ABP8S2W3_9PSEU</name>
<keyword evidence="4 12" id="KW-0812">Transmembrane</keyword>
<evidence type="ECO:0000256" key="5">
    <source>
        <dbReference type="ARBA" id="ARBA00022741"/>
    </source>
</evidence>
<dbReference type="RefSeq" id="WP_345426497.1">
    <property type="nucleotide sequence ID" value="NZ_BAABGT010000104.1"/>
</dbReference>
<organism evidence="14 15">
    <name type="scientific">Pseudonocardia xishanensis</name>
    <dbReference type="NCBI Taxonomy" id="630995"/>
    <lineage>
        <taxon>Bacteria</taxon>
        <taxon>Bacillati</taxon>
        <taxon>Actinomycetota</taxon>
        <taxon>Actinomycetes</taxon>
        <taxon>Pseudonocardiales</taxon>
        <taxon>Pseudonocardiaceae</taxon>
        <taxon>Pseudonocardia</taxon>
    </lineage>
</organism>
<comment type="caution">
    <text evidence="14">The sequence shown here is derived from an EMBL/GenBank/DDBJ whole genome shotgun (WGS) entry which is preliminary data.</text>
</comment>
<dbReference type="InterPro" id="IPR025201">
    <property type="entry name" value="KdpD_TM"/>
</dbReference>
<gene>
    <name evidence="14" type="ORF">GCM10023175_62800</name>
</gene>
<keyword evidence="7" id="KW-0067">ATP-binding</keyword>